<keyword evidence="8" id="KW-1015">Disulfide bond</keyword>
<dbReference type="FunFam" id="2.60.40.10:FF:000107">
    <property type="entry name" value="Myosin, light chain kinase a"/>
    <property type="match status" value="1"/>
</dbReference>
<dbReference type="FunFam" id="2.60.40.10:FF:000333">
    <property type="entry name" value="Down syndrome cell adhesion molecule"/>
    <property type="match status" value="1"/>
</dbReference>
<dbReference type="GO" id="GO:0070593">
    <property type="term" value="P:dendrite self-avoidance"/>
    <property type="evidence" value="ECO:0007669"/>
    <property type="project" value="TreeGrafter"/>
</dbReference>
<protein>
    <submittedName>
        <fullName evidence="11">Cell adhesion molecule-like protein</fullName>
    </submittedName>
</protein>
<keyword evidence="4" id="KW-0677">Repeat</keyword>
<organism evidence="11 12">
    <name type="scientific">Euroglyphus maynei</name>
    <name type="common">Mayne's house dust mite</name>
    <dbReference type="NCBI Taxonomy" id="6958"/>
    <lineage>
        <taxon>Eukaryota</taxon>
        <taxon>Metazoa</taxon>
        <taxon>Ecdysozoa</taxon>
        <taxon>Arthropoda</taxon>
        <taxon>Chelicerata</taxon>
        <taxon>Arachnida</taxon>
        <taxon>Acari</taxon>
        <taxon>Acariformes</taxon>
        <taxon>Sarcoptiformes</taxon>
        <taxon>Astigmata</taxon>
        <taxon>Psoroptidia</taxon>
        <taxon>Analgoidea</taxon>
        <taxon>Pyroglyphidae</taxon>
        <taxon>Pyroglyphinae</taxon>
        <taxon>Euroglyphus</taxon>
    </lineage>
</organism>
<dbReference type="EMBL" id="MUJZ01001938">
    <property type="protein sequence ID" value="OTF83836.1"/>
    <property type="molecule type" value="Genomic_DNA"/>
</dbReference>
<keyword evidence="5" id="KW-0130">Cell adhesion</keyword>
<feature type="domain" description="Ig-like" evidence="10">
    <location>
        <begin position="76"/>
        <end position="167"/>
    </location>
</feature>
<dbReference type="OrthoDB" id="5982258at2759"/>
<keyword evidence="2" id="KW-0812">Transmembrane</keyword>
<sequence>MIIIQIDIQYEWYRETETGVYMAANLYDVDIDDDDGGGHRMIFRPTTASHNGQWICLANNSLAEEKAVIRVQVRSPLQVSVEPRQAQVDAGRPITFNCTAIGGPPNRPPSWYFNGKNMLNIFREHVRDQRIRLIEPNILHITAVRRQDVGAYQCVIQSEQDESQSIVELKLGDVAPMLLETFPERQVIQPNSAISIRCIVIGTPLPQIRWYLDDQPIPPNLSRFRTGDHVTNEGKVVSFVNITNVRVIDGGQYTCVAQNEVGRSSFDGLVLVNGGPNLRTSFRSHHNVSVVANMDAIIRCPIIGYPLESIQWEHNNNLLPVNHRQSIEPIIDGYGGKLRIESVHSFQDSGDYICTVRMVTDQSDSTRSRSQQQSSLLKGNVQLNVHYAPKIDRHSLPGHLKTKQGDRIKLMCSVIEGDQPIEIEWFRGTMKIVRSTDQISIQNGDEYSLLTFKNVAITDSDKWTCIARNAYASDNSTIEIIVNVPPKWIHEPKNAQVILGRSLTINCQAEGYPKPKIVFSNGSLYLQETEITDTGLYMCQISNGIGTDLSKVIQIQVQQPPRVEQKFTTETVIRGQTASLQCRSDGDPILTAEWKRDMQPIQSSNQHYVIKEDQSQLKRTSITSYLEIIDTNRLDSALFTCTISNPFGTDICNIQLIVQVTFDN</sequence>
<comment type="caution">
    <text evidence="11">The sequence shown here is derived from an EMBL/GenBank/DDBJ whole genome shotgun (WGS) entry which is preliminary data.</text>
</comment>
<dbReference type="InterPro" id="IPR036179">
    <property type="entry name" value="Ig-like_dom_sf"/>
</dbReference>
<dbReference type="InterPro" id="IPR003599">
    <property type="entry name" value="Ig_sub"/>
</dbReference>
<feature type="domain" description="Ig-like" evidence="10">
    <location>
        <begin position="389"/>
        <end position="483"/>
    </location>
</feature>
<dbReference type="Pfam" id="PF13927">
    <property type="entry name" value="Ig_3"/>
    <property type="match status" value="2"/>
</dbReference>
<dbReference type="GO" id="GO:0005886">
    <property type="term" value="C:plasma membrane"/>
    <property type="evidence" value="ECO:0007669"/>
    <property type="project" value="TreeGrafter"/>
</dbReference>
<dbReference type="InterPro" id="IPR003598">
    <property type="entry name" value="Ig_sub2"/>
</dbReference>
<dbReference type="PANTHER" id="PTHR10075:SF100">
    <property type="entry name" value="FASCICLIN-2"/>
    <property type="match status" value="1"/>
</dbReference>
<evidence type="ECO:0000256" key="8">
    <source>
        <dbReference type="ARBA" id="ARBA00023157"/>
    </source>
</evidence>
<feature type="domain" description="Ig-like" evidence="10">
    <location>
        <begin position="486"/>
        <end position="550"/>
    </location>
</feature>
<evidence type="ECO:0000256" key="7">
    <source>
        <dbReference type="ARBA" id="ARBA00023136"/>
    </source>
</evidence>
<evidence type="ECO:0000256" key="2">
    <source>
        <dbReference type="ARBA" id="ARBA00022692"/>
    </source>
</evidence>
<evidence type="ECO:0000256" key="9">
    <source>
        <dbReference type="ARBA" id="ARBA00023319"/>
    </source>
</evidence>
<feature type="domain" description="Ig-like" evidence="10">
    <location>
        <begin position="176"/>
        <end position="273"/>
    </location>
</feature>
<comment type="subcellular location">
    <subcellularLocation>
        <location evidence="1">Membrane</location>
        <topology evidence="1">Single-pass membrane protein</topology>
    </subcellularLocation>
</comment>
<proteinExistence type="predicted"/>
<evidence type="ECO:0000256" key="3">
    <source>
        <dbReference type="ARBA" id="ARBA00022729"/>
    </source>
</evidence>
<dbReference type="InterPro" id="IPR007110">
    <property type="entry name" value="Ig-like_dom"/>
</dbReference>
<dbReference type="GO" id="GO:0007411">
    <property type="term" value="P:axon guidance"/>
    <property type="evidence" value="ECO:0007669"/>
    <property type="project" value="TreeGrafter"/>
</dbReference>
<reference evidence="11 12" key="1">
    <citation type="submission" date="2017-03" db="EMBL/GenBank/DDBJ databases">
        <title>Genome Survey of Euroglyphus maynei.</title>
        <authorList>
            <person name="Arlian L.G."/>
            <person name="Morgan M.S."/>
            <person name="Rider S.D."/>
        </authorList>
    </citation>
    <scope>NUCLEOTIDE SEQUENCE [LARGE SCALE GENOMIC DNA]</scope>
    <source>
        <strain evidence="11">Arlian Lab</strain>
        <tissue evidence="11">Whole body</tissue>
    </source>
</reference>
<evidence type="ECO:0000259" key="10">
    <source>
        <dbReference type="PROSITE" id="PS50835"/>
    </source>
</evidence>
<dbReference type="GO" id="GO:0007156">
    <property type="term" value="P:homophilic cell adhesion via plasma membrane adhesion molecules"/>
    <property type="evidence" value="ECO:0007669"/>
    <property type="project" value="TreeGrafter"/>
</dbReference>
<evidence type="ECO:0000313" key="12">
    <source>
        <dbReference type="Proteomes" id="UP000194236"/>
    </source>
</evidence>
<keyword evidence="9" id="KW-0393">Immunoglobulin domain</keyword>
<dbReference type="PROSITE" id="PS50835">
    <property type="entry name" value="IG_LIKE"/>
    <property type="match status" value="6"/>
</dbReference>
<keyword evidence="12" id="KW-1185">Reference proteome</keyword>
<evidence type="ECO:0000256" key="6">
    <source>
        <dbReference type="ARBA" id="ARBA00022989"/>
    </source>
</evidence>
<keyword evidence="6" id="KW-1133">Transmembrane helix</keyword>
<feature type="domain" description="Ig-like" evidence="10">
    <location>
        <begin position="276"/>
        <end position="370"/>
    </location>
</feature>
<dbReference type="Proteomes" id="UP000194236">
    <property type="component" value="Unassembled WGS sequence"/>
</dbReference>
<feature type="domain" description="Ig-like" evidence="10">
    <location>
        <begin position="561"/>
        <end position="645"/>
    </location>
</feature>
<dbReference type="GO" id="GO:0030424">
    <property type="term" value="C:axon"/>
    <property type="evidence" value="ECO:0007669"/>
    <property type="project" value="TreeGrafter"/>
</dbReference>
<evidence type="ECO:0000256" key="5">
    <source>
        <dbReference type="ARBA" id="ARBA00022889"/>
    </source>
</evidence>
<keyword evidence="3" id="KW-0732">Signal</keyword>
<dbReference type="AlphaFoldDB" id="A0A1Y3BWE8"/>
<dbReference type="SMART" id="SM00408">
    <property type="entry name" value="IGc2"/>
    <property type="match status" value="6"/>
</dbReference>
<dbReference type="SUPFAM" id="SSF48726">
    <property type="entry name" value="Immunoglobulin"/>
    <property type="match status" value="6"/>
</dbReference>
<keyword evidence="7" id="KW-0472">Membrane</keyword>
<dbReference type="PANTHER" id="PTHR10075">
    <property type="entry name" value="BASIGIN RELATED"/>
    <property type="match status" value="1"/>
</dbReference>
<accession>A0A1Y3BWE8</accession>
<dbReference type="FunFam" id="2.60.40.10:FF:000017">
    <property type="entry name" value="Down syndrome cell adhesion molecule b"/>
    <property type="match status" value="1"/>
</dbReference>
<dbReference type="InterPro" id="IPR013783">
    <property type="entry name" value="Ig-like_fold"/>
</dbReference>
<dbReference type="Pfam" id="PF07679">
    <property type="entry name" value="I-set"/>
    <property type="match status" value="3"/>
</dbReference>
<name>A0A1Y3BWE8_EURMA</name>
<dbReference type="GO" id="GO:0098632">
    <property type="term" value="F:cell-cell adhesion mediator activity"/>
    <property type="evidence" value="ECO:0007669"/>
    <property type="project" value="TreeGrafter"/>
</dbReference>
<evidence type="ECO:0000256" key="1">
    <source>
        <dbReference type="ARBA" id="ARBA00004167"/>
    </source>
</evidence>
<evidence type="ECO:0000313" key="11">
    <source>
        <dbReference type="EMBL" id="OTF83836.1"/>
    </source>
</evidence>
<evidence type="ECO:0000256" key="4">
    <source>
        <dbReference type="ARBA" id="ARBA00022737"/>
    </source>
</evidence>
<gene>
    <name evidence="11" type="ORF">BLA29_000947</name>
</gene>
<dbReference type="InterPro" id="IPR013098">
    <property type="entry name" value="Ig_I-set"/>
</dbReference>
<dbReference type="SMART" id="SM00409">
    <property type="entry name" value="IG"/>
    <property type="match status" value="6"/>
</dbReference>
<dbReference type="Gene3D" id="2.60.40.10">
    <property type="entry name" value="Immunoglobulins"/>
    <property type="match status" value="7"/>
</dbReference>